<dbReference type="Proteomes" id="UP000078046">
    <property type="component" value="Unassembled WGS sequence"/>
</dbReference>
<comment type="caution">
    <text evidence="1">The sequence shown here is derived from an EMBL/GenBank/DDBJ whole genome shotgun (WGS) entry which is preliminary data.</text>
</comment>
<organism evidence="1 2">
    <name type="scientific">Intoshia linei</name>
    <dbReference type="NCBI Taxonomy" id="1819745"/>
    <lineage>
        <taxon>Eukaryota</taxon>
        <taxon>Metazoa</taxon>
        <taxon>Spiralia</taxon>
        <taxon>Lophotrochozoa</taxon>
        <taxon>Mesozoa</taxon>
        <taxon>Orthonectida</taxon>
        <taxon>Rhopaluridae</taxon>
        <taxon>Intoshia</taxon>
    </lineage>
</organism>
<evidence type="ECO:0000313" key="1">
    <source>
        <dbReference type="EMBL" id="OAF66459.1"/>
    </source>
</evidence>
<protein>
    <submittedName>
        <fullName evidence="1">Uncharacterized protein</fullName>
    </submittedName>
</protein>
<name>A0A177AWT9_9BILA</name>
<proteinExistence type="predicted"/>
<gene>
    <name evidence="1" type="ORF">A3Q56_05790</name>
</gene>
<accession>A0A177AWT9</accession>
<evidence type="ECO:0000313" key="2">
    <source>
        <dbReference type="Proteomes" id="UP000078046"/>
    </source>
</evidence>
<reference evidence="1 2" key="1">
    <citation type="submission" date="2016-04" db="EMBL/GenBank/DDBJ databases">
        <title>The genome of Intoshia linei affirms orthonectids as highly simplified spiralians.</title>
        <authorList>
            <person name="Mikhailov K.V."/>
            <person name="Slusarev G.S."/>
            <person name="Nikitin M.A."/>
            <person name="Logacheva M.D."/>
            <person name="Penin A."/>
            <person name="Aleoshin V."/>
            <person name="Panchin Y.V."/>
        </authorList>
    </citation>
    <scope>NUCLEOTIDE SEQUENCE [LARGE SCALE GENOMIC DNA]</scope>
    <source>
        <strain evidence="1">Intl2013</strain>
        <tissue evidence="1">Whole animal</tissue>
    </source>
</reference>
<dbReference type="AlphaFoldDB" id="A0A177AWT9"/>
<dbReference type="EMBL" id="LWCA01000926">
    <property type="protein sequence ID" value="OAF66459.1"/>
    <property type="molecule type" value="Genomic_DNA"/>
</dbReference>
<keyword evidence="2" id="KW-1185">Reference proteome</keyword>
<sequence length="49" mass="5774">MTENFTINPHKVLIVQGKLSQNPNEWINDFDDYIIMLKLANREVVDELN</sequence>